<dbReference type="Proteomes" id="UP001629432">
    <property type="component" value="Unassembled WGS sequence"/>
</dbReference>
<reference evidence="1 2" key="1">
    <citation type="journal article" date="2024" name="Chem. Sci.">
        <title>Discovery of megapolipeptins by genome mining of a Burkholderiales bacteria collection.</title>
        <authorList>
            <person name="Paulo B.S."/>
            <person name="Recchia M.J.J."/>
            <person name="Lee S."/>
            <person name="Fergusson C.H."/>
            <person name="Romanowski S.B."/>
            <person name="Hernandez A."/>
            <person name="Krull N."/>
            <person name="Liu D.Y."/>
            <person name="Cavanagh H."/>
            <person name="Bos A."/>
            <person name="Gray C.A."/>
            <person name="Murphy B.T."/>
            <person name="Linington R.G."/>
            <person name="Eustaquio A.S."/>
        </authorList>
    </citation>
    <scope>NUCLEOTIDE SEQUENCE [LARGE SCALE GENOMIC DNA]</scope>
    <source>
        <strain evidence="1 2">RL17-338-BIC-A</strain>
    </source>
</reference>
<dbReference type="RefSeq" id="WP_408242048.1">
    <property type="nucleotide sequence ID" value="NZ_JAQQCF010000061.1"/>
</dbReference>
<name>A0ABW9E7Z6_9BURK</name>
<accession>A0ABW9E7Z6</accession>
<sequence>MSATTKPRVPKQAVAALHRRLAARADDSNIDPGIGQRMSFLVRHIVGDRNDWMRLEELTGMKSVKWRHFYAGVTKPSLEMFEALCRLHPEHAFWLATGLIDESAGHTEPESNAKDLEK</sequence>
<comment type="caution">
    <text evidence="1">The sequence shown here is derived from an EMBL/GenBank/DDBJ whole genome shotgun (WGS) entry which is preliminary data.</text>
</comment>
<organism evidence="1 2">
    <name type="scientific">Paraburkholderia metrosideri</name>
    <dbReference type="NCBI Taxonomy" id="580937"/>
    <lineage>
        <taxon>Bacteria</taxon>
        <taxon>Pseudomonadati</taxon>
        <taxon>Pseudomonadota</taxon>
        <taxon>Betaproteobacteria</taxon>
        <taxon>Burkholderiales</taxon>
        <taxon>Burkholderiaceae</taxon>
        <taxon>Paraburkholderia</taxon>
    </lineage>
</organism>
<gene>
    <name evidence="1" type="ORF">PQQ63_36630</name>
</gene>
<keyword evidence="2" id="KW-1185">Reference proteome</keyword>
<protein>
    <recommendedName>
        <fullName evidence="3">XRE family transcriptional regulator</fullName>
    </recommendedName>
</protein>
<dbReference type="EMBL" id="JAQQCF010000061">
    <property type="protein sequence ID" value="MFM0642216.1"/>
    <property type="molecule type" value="Genomic_DNA"/>
</dbReference>
<evidence type="ECO:0000313" key="2">
    <source>
        <dbReference type="Proteomes" id="UP001629432"/>
    </source>
</evidence>
<proteinExistence type="predicted"/>
<evidence type="ECO:0000313" key="1">
    <source>
        <dbReference type="EMBL" id="MFM0642216.1"/>
    </source>
</evidence>
<evidence type="ECO:0008006" key="3">
    <source>
        <dbReference type="Google" id="ProtNLM"/>
    </source>
</evidence>